<comment type="similarity">
    <text evidence="4 10">Belongs to the DHPS family.</text>
</comment>
<protein>
    <recommendedName>
        <fullName evidence="5 10">Dihydropteroate synthase</fullName>
        <shortName evidence="10">DHPS</shortName>
        <ecNumber evidence="5 10">2.5.1.15</ecNumber>
    </recommendedName>
    <alternativeName>
        <fullName evidence="10">Dihydropteroate pyrophosphorylase</fullName>
    </alternativeName>
</protein>
<keyword evidence="9 10" id="KW-0289">Folate biosynthesis</keyword>
<dbReference type="EC" id="2.5.1.15" evidence="5 10"/>
<reference evidence="12 13" key="1">
    <citation type="submission" date="2020-07" db="EMBL/GenBank/DDBJ databases">
        <title>Sequencing the genomes of 1000 actinobacteria strains.</title>
        <authorList>
            <person name="Klenk H.-P."/>
        </authorList>
    </citation>
    <scope>NUCLEOTIDE SEQUENCE [LARGE SCALE GENOMIC DNA]</scope>
    <source>
        <strain evidence="12 13">DSM 44121</strain>
    </source>
</reference>
<gene>
    <name evidence="12" type="ORF">FHX71_000321</name>
</gene>
<dbReference type="NCBIfam" id="TIGR01496">
    <property type="entry name" value="DHPS"/>
    <property type="match status" value="1"/>
</dbReference>
<dbReference type="SUPFAM" id="SSF51717">
    <property type="entry name" value="Dihydropteroate synthetase-like"/>
    <property type="match status" value="1"/>
</dbReference>
<evidence type="ECO:0000256" key="2">
    <source>
        <dbReference type="ARBA" id="ARBA00001946"/>
    </source>
</evidence>
<dbReference type="Gene3D" id="3.20.20.20">
    <property type="entry name" value="Dihydropteroate synthase-like"/>
    <property type="match status" value="1"/>
</dbReference>
<organism evidence="12 13">
    <name type="scientific">Promicromonospora sukumoe</name>
    <dbReference type="NCBI Taxonomy" id="88382"/>
    <lineage>
        <taxon>Bacteria</taxon>
        <taxon>Bacillati</taxon>
        <taxon>Actinomycetota</taxon>
        <taxon>Actinomycetes</taxon>
        <taxon>Micrococcales</taxon>
        <taxon>Promicromonosporaceae</taxon>
        <taxon>Promicromonospora</taxon>
    </lineage>
</organism>
<keyword evidence="13" id="KW-1185">Reference proteome</keyword>
<dbReference type="GO" id="GO:0004156">
    <property type="term" value="F:dihydropteroate synthase activity"/>
    <property type="evidence" value="ECO:0007669"/>
    <property type="project" value="UniProtKB-EC"/>
</dbReference>
<name>A0A7W3J565_9MICO</name>
<dbReference type="PANTHER" id="PTHR20941">
    <property type="entry name" value="FOLATE SYNTHESIS PROTEINS"/>
    <property type="match status" value="1"/>
</dbReference>
<comment type="function">
    <text evidence="10">Catalyzes the condensation of para-aminobenzoate (pABA) with 6-hydroxymethyl-7,8-dihydropterin diphosphate (DHPt-PP) to form 7,8-dihydropteroate (H2Pte), the immediate precursor of folate derivatives.</text>
</comment>
<comment type="catalytic activity">
    <reaction evidence="1">
        <text>(7,8-dihydropterin-6-yl)methyl diphosphate + 4-aminobenzoate = 7,8-dihydropteroate + diphosphate</text>
        <dbReference type="Rhea" id="RHEA:19949"/>
        <dbReference type="ChEBI" id="CHEBI:17836"/>
        <dbReference type="ChEBI" id="CHEBI:17839"/>
        <dbReference type="ChEBI" id="CHEBI:33019"/>
        <dbReference type="ChEBI" id="CHEBI:72950"/>
        <dbReference type="EC" id="2.5.1.15"/>
    </reaction>
</comment>
<keyword evidence="7 10" id="KW-0479">Metal-binding</keyword>
<dbReference type="InterPro" id="IPR006390">
    <property type="entry name" value="DHP_synth_dom"/>
</dbReference>
<comment type="caution">
    <text evidence="12">The sequence shown here is derived from an EMBL/GenBank/DDBJ whole genome shotgun (WGS) entry which is preliminary data.</text>
</comment>
<dbReference type="CDD" id="cd00739">
    <property type="entry name" value="DHPS"/>
    <property type="match status" value="1"/>
</dbReference>
<evidence type="ECO:0000256" key="8">
    <source>
        <dbReference type="ARBA" id="ARBA00022842"/>
    </source>
</evidence>
<dbReference type="InterPro" id="IPR011005">
    <property type="entry name" value="Dihydropteroate_synth-like_sf"/>
</dbReference>
<dbReference type="EMBL" id="JACGWV010000001">
    <property type="protein sequence ID" value="MBA8806379.1"/>
    <property type="molecule type" value="Genomic_DNA"/>
</dbReference>
<dbReference type="GO" id="GO:0046654">
    <property type="term" value="P:tetrahydrofolate biosynthetic process"/>
    <property type="evidence" value="ECO:0007669"/>
    <property type="project" value="UniProtKB-UniPathway"/>
</dbReference>
<keyword evidence="6 10" id="KW-0808">Transferase</keyword>
<dbReference type="PROSITE" id="PS00793">
    <property type="entry name" value="DHPS_2"/>
    <property type="match status" value="1"/>
</dbReference>
<dbReference type="GO" id="GO:0046872">
    <property type="term" value="F:metal ion binding"/>
    <property type="evidence" value="ECO:0007669"/>
    <property type="project" value="UniProtKB-KW"/>
</dbReference>
<dbReference type="Proteomes" id="UP000540568">
    <property type="component" value="Unassembled WGS sequence"/>
</dbReference>
<dbReference type="InterPro" id="IPR045031">
    <property type="entry name" value="DHP_synth-like"/>
</dbReference>
<evidence type="ECO:0000256" key="3">
    <source>
        <dbReference type="ARBA" id="ARBA00004763"/>
    </source>
</evidence>
<sequence>MTVDCSVMGILNVTPDSFSDGGDWRDHGEAIARGREMFEQGAAIVDVGGESTRPGALPVPEQVELRRVVPVVEALSEYGTVSIDTRHPIVAKSAVEHGAKMINDVSASLGELAGRLGVSWVAMHMQGTPGSMQVSPHYEDVVSEVLTYLLRAANQAMDCGAPEVLIDPGIGFGKSVAHNIELLQGLDRFVSTGFPVLVGASRKRFIGELTGEPRPKERLGGSVAVALECARRGVGIVRVHDVKETRQALDLVSALDHQ</sequence>
<evidence type="ECO:0000256" key="5">
    <source>
        <dbReference type="ARBA" id="ARBA00012458"/>
    </source>
</evidence>
<evidence type="ECO:0000256" key="6">
    <source>
        <dbReference type="ARBA" id="ARBA00022679"/>
    </source>
</evidence>
<keyword evidence="8 10" id="KW-0460">Magnesium</keyword>
<dbReference type="GO" id="GO:0005829">
    <property type="term" value="C:cytosol"/>
    <property type="evidence" value="ECO:0007669"/>
    <property type="project" value="TreeGrafter"/>
</dbReference>
<comment type="pathway">
    <text evidence="3 10">Cofactor biosynthesis; tetrahydrofolate biosynthesis; 7,8-dihydrofolate from 2-amino-4-hydroxy-6-hydroxymethyl-7,8-dihydropteridine diphosphate and 4-aminobenzoate: step 1/2.</text>
</comment>
<feature type="domain" description="Pterin-binding" evidence="11">
    <location>
        <begin position="5"/>
        <end position="250"/>
    </location>
</feature>
<dbReference type="GO" id="GO:0046656">
    <property type="term" value="P:folic acid biosynthetic process"/>
    <property type="evidence" value="ECO:0007669"/>
    <property type="project" value="UniProtKB-KW"/>
</dbReference>
<dbReference type="RefSeq" id="WP_312876888.1">
    <property type="nucleotide sequence ID" value="NZ_BAAATF010000002.1"/>
</dbReference>
<evidence type="ECO:0000256" key="7">
    <source>
        <dbReference type="ARBA" id="ARBA00022723"/>
    </source>
</evidence>
<accession>A0A7W3J565</accession>
<evidence type="ECO:0000256" key="4">
    <source>
        <dbReference type="ARBA" id="ARBA00009503"/>
    </source>
</evidence>
<dbReference type="AlphaFoldDB" id="A0A7W3J565"/>
<evidence type="ECO:0000256" key="9">
    <source>
        <dbReference type="ARBA" id="ARBA00022909"/>
    </source>
</evidence>
<evidence type="ECO:0000256" key="10">
    <source>
        <dbReference type="RuleBase" id="RU361205"/>
    </source>
</evidence>
<dbReference type="Pfam" id="PF00809">
    <property type="entry name" value="Pterin_bind"/>
    <property type="match status" value="1"/>
</dbReference>
<proteinExistence type="inferred from homology"/>
<evidence type="ECO:0000313" key="13">
    <source>
        <dbReference type="Proteomes" id="UP000540568"/>
    </source>
</evidence>
<dbReference type="PANTHER" id="PTHR20941:SF1">
    <property type="entry name" value="FOLIC ACID SYNTHESIS PROTEIN FOL1"/>
    <property type="match status" value="1"/>
</dbReference>
<evidence type="ECO:0000259" key="11">
    <source>
        <dbReference type="PROSITE" id="PS50972"/>
    </source>
</evidence>
<comment type="cofactor">
    <cofactor evidence="2 10">
        <name>Mg(2+)</name>
        <dbReference type="ChEBI" id="CHEBI:18420"/>
    </cofactor>
</comment>
<dbReference type="UniPathway" id="UPA00077">
    <property type="reaction ID" value="UER00156"/>
</dbReference>
<evidence type="ECO:0000256" key="1">
    <source>
        <dbReference type="ARBA" id="ARBA00000012"/>
    </source>
</evidence>
<evidence type="ECO:0000313" key="12">
    <source>
        <dbReference type="EMBL" id="MBA8806379.1"/>
    </source>
</evidence>
<dbReference type="InterPro" id="IPR000489">
    <property type="entry name" value="Pterin-binding_dom"/>
</dbReference>
<dbReference type="PROSITE" id="PS50972">
    <property type="entry name" value="PTERIN_BINDING"/>
    <property type="match status" value="1"/>
</dbReference>
<dbReference type="PROSITE" id="PS00792">
    <property type="entry name" value="DHPS_1"/>
    <property type="match status" value="1"/>
</dbReference>